<sequence>MGNTYKFGEKSKLISFRVPESRDKEYRQIIQKFIDNDLNVEDKYQKQVDIISEMFEKGVLKVYPNKLTEKYQKCLGEL</sequence>
<dbReference type="AlphaFoldDB" id="A0A0F9VKY5"/>
<proteinExistence type="predicted"/>
<dbReference type="EMBL" id="LAZR01000501">
    <property type="protein sequence ID" value="KKN66448.1"/>
    <property type="molecule type" value="Genomic_DNA"/>
</dbReference>
<accession>A0A0F9VKY5</accession>
<reference evidence="1" key="1">
    <citation type="journal article" date="2015" name="Nature">
        <title>Complex archaea that bridge the gap between prokaryotes and eukaryotes.</title>
        <authorList>
            <person name="Spang A."/>
            <person name="Saw J.H."/>
            <person name="Jorgensen S.L."/>
            <person name="Zaremba-Niedzwiedzka K."/>
            <person name="Martijn J."/>
            <person name="Lind A.E."/>
            <person name="van Eijk R."/>
            <person name="Schleper C."/>
            <person name="Guy L."/>
            <person name="Ettema T.J."/>
        </authorList>
    </citation>
    <scope>NUCLEOTIDE SEQUENCE</scope>
</reference>
<name>A0A0F9VKY5_9ZZZZ</name>
<comment type="caution">
    <text evidence="1">The sequence shown here is derived from an EMBL/GenBank/DDBJ whole genome shotgun (WGS) entry which is preliminary data.</text>
</comment>
<gene>
    <name evidence="1" type="ORF">LCGC14_0471700</name>
</gene>
<organism evidence="1">
    <name type="scientific">marine sediment metagenome</name>
    <dbReference type="NCBI Taxonomy" id="412755"/>
    <lineage>
        <taxon>unclassified sequences</taxon>
        <taxon>metagenomes</taxon>
        <taxon>ecological metagenomes</taxon>
    </lineage>
</organism>
<protein>
    <submittedName>
        <fullName evidence="1">Uncharacterized protein</fullName>
    </submittedName>
</protein>
<evidence type="ECO:0000313" key="1">
    <source>
        <dbReference type="EMBL" id="KKN66448.1"/>
    </source>
</evidence>